<name>E0NIT8_9FIRM</name>
<dbReference type="PANTHER" id="PTHR34477">
    <property type="entry name" value="UPF0213 PROTEIN YHBQ"/>
    <property type="match status" value="1"/>
</dbReference>
<reference evidence="3 4" key="1">
    <citation type="submission" date="2010-07" db="EMBL/GenBank/DDBJ databases">
        <authorList>
            <person name="Muzny D."/>
            <person name="Qin X."/>
            <person name="Deng J."/>
            <person name="Jiang H."/>
            <person name="Liu Y."/>
            <person name="Qu J."/>
            <person name="Song X.-Z."/>
            <person name="Zhang L."/>
            <person name="Thornton R."/>
            <person name="Coyle M."/>
            <person name="Francisco L."/>
            <person name="Jackson L."/>
            <person name="Javaid M."/>
            <person name="Korchina V."/>
            <person name="Kovar C."/>
            <person name="Mata R."/>
            <person name="Mathew T."/>
            <person name="Ngo R."/>
            <person name="Nguyen L."/>
            <person name="Nguyen N."/>
            <person name="Okwuonu G."/>
            <person name="Ongeri F."/>
            <person name="Pham C."/>
            <person name="Simmons D."/>
            <person name="Wilczek-Boney K."/>
            <person name="Hale W."/>
            <person name="Jakkamsetti A."/>
            <person name="Pham P."/>
            <person name="Ruth R."/>
            <person name="San Lucas F."/>
            <person name="Warren J."/>
            <person name="Zhang J."/>
            <person name="Zhao Z."/>
            <person name="Zhou C."/>
            <person name="Zhu D."/>
            <person name="Lee S."/>
            <person name="Bess C."/>
            <person name="Blankenburg K."/>
            <person name="Forbes L."/>
            <person name="Fu Q."/>
            <person name="Gubbala S."/>
            <person name="Hirani K."/>
            <person name="Jayaseelan J.C."/>
            <person name="Lara F."/>
            <person name="Munidasa M."/>
            <person name="Palculict T."/>
            <person name="Patil S."/>
            <person name="Pu L.-L."/>
            <person name="Saada N."/>
            <person name="Tang L."/>
            <person name="Weissenberger G."/>
            <person name="Zhu Y."/>
            <person name="Hemphill L."/>
            <person name="Shang Y."/>
            <person name="Youmans B."/>
            <person name="Ayvaz T."/>
            <person name="Ross M."/>
            <person name="Santibanez J."/>
            <person name="Aqrawi P."/>
            <person name="Gross S."/>
            <person name="Joshi V."/>
            <person name="Fowler G."/>
            <person name="Nazareth L."/>
            <person name="Reid J."/>
            <person name="Worley K."/>
            <person name="Petrosino J."/>
            <person name="Highlander S."/>
            <person name="Gibbs R."/>
        </authorList>
    </citation>
    <scope>NUCLEOTIDE SEQUENCE [LARGE SCALE GENOMIC DNA]</scope>
    <source>
        <strain evidence="3 4">ATCC BAA-1640</strain>
    </source>
</reference>
<evidence type="ECO:0000313" key="4">
    <source>
        <dbReference type="Proteomes" id="UP000003280"/>
    </source>
</evidence>
<proteinExistence type="inferred from homology"/>
<dbReference type="HOGENOM" id="CLU_135650_3_1_9"/>
<dbReference type="InterPro" id="IPR000305">
    <property type="entry name" value="GIY-YIG_endonuc"/>
</dbReference>
<dbReference type="Pfam" id="PF01541">
    <property type="entry name" value="GIY-YIG"/>
    <property type="match status" value="1"/>
</dbReference>
<feature type="domain" description="GIY-YIG" evidence="2">
    <location>
        <begin position="1"/>
        <end position="70"/>
    </location>
</feature>
<comment type="similarity">
    <text evidence="1">Belongs to the UPF0213 family.</text>
</comment>
<organism evidence="3 4">
    <name type="scientific">Peptoniphilus duerdenii ATCC BAA-1640</name>
    <dbReference type="NCBI Taxonomy" id="862517"/>
    <lineage>
        <taxon>Bacteria</taxon>
        <taxon>Bacillati</taxon>
        <taxon>Bacillota</taxon>
        <taxon>Tissierellia</taxon>
        <taxon>Tissierellales</taxon>
        <taxon>Peptoniphilaceae</taxon>
        <taxon>Peptoniphilus</taxon>
    </lineage>
</organism>
<comment type="caution">
    <text evidence="3">The sequence shown here is derived from an EMBL/GenBank/DDBJ whole genome shotgun (WGS) entry which is preliminary data.</text>
</comment>
<dbReference type="PROSITE" id="PS50164">
    <property type="entry name" value="GIY_YIG"/>
    <property type="match status" value="1"/>
</dbReference>
<protein>
    <submittedName>
        <fullName evidence="3">GIY-YIG catalytic domain protein</fullName>
    </submittedName>
</protein>
<evidence type="ECO:0000313" key="3">
    <source>
        <dbReference type="EMBL" id="EFM26306.1"/>
    </source>
</evidence>
<dbReference type="CDD" id="cd10448">
    <property type="entry name" value="GIY-YIG_unchar_3"/>
    <property type="match status" value="1"/>
</dbReference>
<dbReference type="PANTHER" id="PTHR34477:SF5">
    <property type="entry name" value="BSL5627 PROTEIN"/>
    <property type="match status" value="1"/>
</dbReference>
<dbReference type="eggNOG" id="COG2827">
    <property type="taxonomic scope" value="Bacteria"/>
</dbReference>
<dbReference type="Gene3D" id="3.40.1440.10">
    <property type="entry name" value="GIY-YIG endonuclease"/>
    <property type="match status" value="1"/>
</dbReference>
<dbReference type="EMBL" id="AEEH01000010">
    <property type="protein sequence ID" value="EFM26306.1"/>
    <property type="molecule type" value="Genomic_DNA"/>
</dbReference>
<dbReference type="AlphaFoldDB" id="E0NIT8"/>
<evidence type="ECO:0000259" key="2">
    <source>
        <dbReference type="PROSITE" id="PS50164"/>
    </source>
</evidence>
<dbReference type="InterPro" id="IPR035901">
    <property type="entry name" value="GIY-YIG_endonuc_sf"/>
</dbReference>
<dbReference type="Proteomes" id="UP000003280">
    <property type="component" value="Unassembled WGS sequence"/>
</dbReference>
<gene>
    <name evidence="3" type="ORF">HMPREF9225_0077</name>
</gene>
<dbReference type="SUPFAM" id="SSF82771">
    <property type="entry name" value="GIY-YIG endonuclease"/>
    <property type="match status" value="1"/>
</dbReference>
<accession>E0NIT8</accession>
<evidence type="ECO:0000256" key="1">
    <source>
        <dbReference type="ARBA" id="ARBA00007435"/>
    </source>
</evidence>
<dbReference type="InterPro" id="IPR050190">
    <property type="entry name" value="UPF0213_domain"/>
</dbReference>
<keyword evidence="4" id="KW-1185">Reference proteome</keyword>
<dbReference type="SMART" id="SM00465">
    <property type="entry name" value="GIYc"/>
    <property type="match status" value="1"/>
</dbReference>
<dbReference type="OrthoDB" id="9807770at2"/>
<sequence length="92" mass="11146">MSNSSNTIIYIGFTNDLVRRVYEHMNELVDGFSKKFHTHKLVYFEVFSTAYDAIAREKQLKKWTREKKNSLIEKDNPEWIDLWDRINNFEKL</sequence>